<sequence>MGNAPLVGVGVLRLDKTGVNSLTLKLNIGASDTIMSGGHYCRAASLNRNT</sequence>
<reference evidence="1 2" key="1">
    <citation type="submission" date="2015-06" db="EMBL/GenBank/DDBJ databases">
        <title>Draft genome of the moderately acidophilic sulfate reducer Candidatus Desulfosporosinus acididurans strain M1.</title>
        <authorList>
            <person name="Poehlein A."/>
            <person name="Petzsch P."/>
            <person name="Johnson B.D."/>
            <person name="Schloemann M."/>
            <person name="Daniel R."/>
            <person name="Muehling M."/>
        </authorList>
    </citation>
    <scope>NUCLEOTIDE SEQUENCE [LARGE SCALE GENOMIC DNA]</scope>
    <source>
        <strain evidence="1 2">M1</strain>
    </source>
</reference>
<accession>A0A0J1IRH5</accession>
<dbReference type="STRING" id="476652.DEAC_c04930"/>
<dbReference type="EMBL" id="LDZY01000002">
    <property type="protein sequence ID" value="KLU67281.1"/>
    <property type="molecule type" value="Genomic_DNA"/>
</dbReference>
<keyword evidence="2" id="KW-1185">Reference proteome</keyword>
<name>A0A0J1IRH5_9FIRM</name>
<evidence type="ECO:0000313" key="1">
    <source>
        <dbReference type="EMBL" id="KLU67281.1"/>
    </source>
</evidence>
<dbReference type="Proteomes" id="UP000036356">
    <property type="component" value="Unassembled WGS sequence"/>
</dbReference>
<gene>
    <name evidence="1" type="ORF">DEAC_c04930</name>
</gene>
<comment type="caution">
    <text evidence="1">The sequence shown here is derived from an EMBL/GenBank/DDBJ whole genome shotgun (WGS) entry which is preliminary data.</text>
</comment>
<organism evidence="1 2">
    <name type="scientific">Desulfosporosinus acididurans</name>
    <dbReference type="NCBI Taxonomy" id="476652"/>
    <lineage>
        <taxon>Bacteria</taxon>
        <taxon>Bacillati</taxon>
        <taxon>Bacillota</taxon>
        <taxon>Clostridia</taxon>
        <taxon>Eubacteriales</taxon>
        <taxon>Desulfitobacteriaceae</taxon>
        <taxon>Desulfosporosinus</taxon>
    </lineage>
</organism>
<proteinExistence type="predicted"/>
<evidence type="ECO:0000313" key="2">
    <source>
        <dbReference type="Proteomes" id="UP000036356"/>
    </source>
</evidence>
<protein>
    <submittedName>
        <fullName evidence="1">Uncharacterized protein</fullName>
    </submittedName>
</protein>
<dbReference type="PATRIC" id="fig|476652.3.peg.498"/>
<dbReference type="AlphaFoldDB" id="A0A0J1IRH5"/>